<dbReference type="InterPro" id="IPR002347">
    <property type="entry name" value="SDR_fam"/>
</dbReference>
<protein>
    <submittedName>
        <fullName evidence="3">SDR family NAD(P)-dependent oxidoreductase</fullName>
    </submittedName>
</protein>
<dbReference type="GO" id="GO:0016491">
    <property type="term" value="F:oxidoreductase activity"/>
    <property type="evidence" value="ECO:0007669"/>
    <property type="project" value="UniProtKB-KW"/>
</dbReference>
<dbReference type="KEGG" id="lft:FG051_00560"/>
<proteinExistence type="inferred from homology"/>
<evidence type="ECO:0000256" key="1">
    <source>
        <dbReference type="ARBA" id="ARBA00006484"/>
    </source>
</evidence>
<dbReference type="SUPFAM" id="SSF51735">
    <property type="entry name" value="NAD(P)-binding Rossmann-fold domains"/>
    <property type="match status" value="1"/>
</dbReference>
<accession>A0A5B7SZ88</accession>
<dbReference type="EMBL" id="CP040736">
    <property type="protein sequence ID" value="QCX23680.1"/>
    <property type="molecule type" value="Genomic_DNA"/>
</dbReference>
<evidence type="ECO:0000313" key="4">
    <source>
        <dbReference type="Proteomes" id="UP000310673"/>
    </source>
</evidence>
<dbReference type="AlphaFoldDB" id="A0A5B7SZ88"/>
<dbReference type="STRING" id="1423818.FC88_GL000645"/>
<dbReference type="InterPro" id="IPR036291">
    <property type="entry name" value="NAD(P)-bd_dom_sf"/>
</dbReference>
<evidence type="ECO:0000313" key="3">
    <source>
        <dbReference type="EMBL" id="QCX23680.1"/>
    </source>
</evidence>
<keyword evidence="2" id="KW-0560">Oxidoreductase</keyword>
<evidence type="ECO:0000256" key="2">
    <source>
        <dbReference type="ARBA" id="ARBA00023002"/>
    </source>
</evidence>
<dbReference type="Pfam" id="PF00106">
    <property type="entry name" value="adh_short"/>
    <property type="match status" value="1"/>
</dbReference>
<gene>
    <name evidence="3" type="ORF">FG051_00560</name>
</gene>
<sequence>MSKVIVITGASNGIGEGSAKLLAKQGNLVVLGARREKRLEEITQVIKKDGGQAIAFAVNVPADTAINELVMRPTSQQ</sequence>
<dbReference type="Proteomes" id="UP000310673">
    <property type="component" value="Chromosome"/>
</dbReference>
<reference evidence="3 4" key="1">
    <citation type="submission" date="2019-05" db="EMBL/GenBank/DDBJ databases">
        <title>Genome Sequence of Lactobacillus futsaii Y97, a Potential Probiotic Strain Isolated from the Futsai of Taiwan.</title>
        <authorList>
            <person name="Du X."/>
        </authorList>
    </citation>
    <scope>NUCLEOTIDE SEQUENCE [LARGE SCALE GENOMIC DNA]</scope>
    <source>
        <strain evidence="3 4">Y97</strain>
    </source>
</reference>
<dbReference type="PANTHER" id="PTHR44196">
    <property type="entry name" value="DEHYDROGENASE/REDUCTASE SDR FAMILY MEMBER 7B"/>
    <property type="match status" value="1"/>
</dbReference>
<organism evidence="3 4">
    <name type="scientific">Companilactobacillus futsaii</name>
    <dbReference type="NCBI Taxonomy" id="938155"/>
    <lineage>
        <taxon>Bacteria</taxon>
        <taxon>Bacillati</taxon>
        <taxon>Bacillota</taxon>
        <taxon>Bacilli</taxon>
        <taxon>Lactobacillales</taxon>
        <taxon>Lactobacillaceae</taxon>
        <taxon>Companilactobacillus</taxon>
    </lineage>
</organism>
<name>A0A5B7SZ88_9LACO</name>
<dbReference type="GO" id="GO:0016020">
    <property type="term" value="C:membrane"/>
    <property type="evidence" value="ECO:0007669"/>
    <property type="project" value="TreeGrafter"/>
</dbReference>
<comment type="similarity">
    <text evidence="1">Belongs to the short-chain dehydrogenases/reductases (SDR) family.</text>
</comment>
<dbReference type="PANTHER" id="PTHR44196:SF1">
    <property type="entry name" value="DEHYDROGENASE_REDUCTASE SDR FAMILY MEMBER 7B"/>
    <property type="match status" value="1"/>
</dbReference>
<dbReference type="Gene3D" id="3.40.50.720">
    <property type="entry name" value="NAD(P)-binding Rossmann-like Domain"/>
    <property type="match status" value="1"/>
</dbReference>